<protein>
    <submittedName>
        <fullName evidence="1">Uncharacterized protein</fullName>
    </submittedName>
</protein>
<evidence type="ECO:0000313" key="1">
    <source>
        <dbReference type="EMBL" id="AZI75834.1"/>
    </source>
</evidence>
<accession>A0A3S8NF06</accession>
<gene>
    <name evidence="1" type="ORF">SBFV2_gp67</name>
</gene>
<dbReference type="EMBL" id="MK064563">
    <property type="protein sequence ID" value="AZI75834.1"/>
    <property type="molecule type" value="Genomic_DNA"/>
</dbReference>
<name>A0A3S8NF06_9VIRU</name>
<sequence>MGDMELTLLKCIEKLNQIVEKIEENLECVTMISFANSVLLICDDYKVTKHGEKIEVERKGKKMTLENNKLCFNNTECINTDIGEDKIKLRILLLPEELIITYMGEDLRYL</sequence>
<dbReference type="Proteomes" id="UP000277749">
    <property type="component" value="Segment"/>
</dbReference>
<reference evidence="1 2" key="1">
    <citation type="journal article" date="2018" name="Environ. Microbiol.">
        <title>New archaeal viruses discovered by metagenomic analysis of viral communities in enrichment cultures.</title>
        <authorList>
            <person name="Liu Y."/>
            <person name="Brandt D."/>
            <person name="Ishino S."/>
            <person name="Ishino Y."/>
            <person name="Koonin E.V."/>
            <person name="Kalinowski J."/>
            <person name="Krupovic M."/>
            <person name="Prangishvili D."/>
        </authorList>
    </citation>
    <scope>NUCLEOTIDE SEQUENCE [LARGE SCALE GENOMIC DNA]</scope>
</reference>
<keyword evidence="2" id="KW-1185">Reference proteome</keyword>
<organism evidence="1 2">
    <name type="scientific">Sulfolobales Beppu filamentous virus 2</name>
    <dbReference type="NCBI Taxonomy" id="2493123"/>
    <lineage>
        <taxon>Viruses</taxon>
        <taxon>Adnaviria</taxon>
        <taxon>Zilligvirae</taxon>
        <taxon>Taleaviricota</taxon>
        <taxon>Tokiviricetes</taxon>
        <taxon>Ligamenvirales</taxon>
        <taxon>Lipothrixviridae</taxon>
        <taxon>Alphalipothrixvirus</taxon>
        <taxon>Alphalipothrixvirus umijigokuense</taxon>
    </lineage>
</organism>
<proteinExistence type="predicted"/>
<evidence type="ECO:0000313" key="2">
    <source>
        <dbReference type="Proteomes" id="UP000277749"/>
    </source>
</evidence>